<evidence type="ECO:0000313" key="2">
    <source>
        <dbReference type="EMBL" id="MDO1583002.1"/>
    </source>
</evidence>
<name>A0ABT8SX59_9HYPH</name>
<accession>A0ABT8SX59</accession>
<keyword evidence="2" id="KW-0378">Hydrolase</keyword>
<dbReference type="Proteomes" id="UP001169006">
    <property type="component" value="Unassembled WGS sequence"/>
</dbReference>
<dbReference type="InterPro" id="IPR053152">
    <property type="entry name" value="Hydrolase_YcaC-like"/>
</dbReference>
<dbReference type="PANTHER" id="PTHR43559:SF1">
    <property type="entry name" value="HYDROLASE"/>
    <property type="match status" value="1"/>
</dbReference>
<organism evidence="2 3">
    <name type="scientific">Rhizobium oryzicola</name>
    <dbReference type="NCBI Taxonomy" id="1232668"/>
    <lineage>
        <taxon>Bacteria</taxon>
        <taxon>Pseudomonadati</taxon>
        <taxon>Pseudomonadota</taxon>
        <taxon>Alphaproteobacteria</taxon>
        <taxon>Hyphomicrobiales</taxon>
        <taxon>Rhizobiaceae</taxon>
        <taxon>Rhizobium/Agrobacterium group</taxon>
        <taxon>Rhizobium</taxon>
    </lineage>
</organism>
<dbReference type="PANTHER" id="PTHR43559">
    <property type="entry name" value="HYDROLASE YCAC-RELATED"/>
    <property type="match status" value="1"/>
</dbReference>
<dbReference type="InterPro" id="IPR000868">
    <property type="entry name" value="Isochorismatase-like_dom"/>
</dbReference>
<dbReference type="GO" id="GO:0016787">
    <property type="term" value="F:hydrolase activity"/>
    <property type="evidence" value="ECO:0007669"/>
    <property type="project" value="UniProtKB-KW"/>
</dbReference>
<sequence>MAISPLITPADCALLLIDQQAGLAFGVESIPRQTLLNNVVALARTAKLFQLPIIASTSASAVYSGPVMPAVQAAIGDIRSIERRNMNLWEDEAAKAAVMATGRRRLLVSGLLTEACVSFPVLSALAEGFDVSVIADTCGGLTPDSHALALRRMEAAGATVTSWLQVLLELQRDWTHRETYTEARSIVENHAGGYGIGLNYARDMIHPASPPAAG</sequence>
<dbReference type="Pfam" id="PF00857">
    <property type="entry name" value="Isochorismatase"/>
    <property type="match status" value="1"/>
</dbReference>
<dbReference type="RefSeq" id="WP_302077159.1">
    <property type="nucleotide sequence ID" value="NZ_JAUKWQ010000003.1"/>
</dbReference>
<dbReference type="Gene3D" id="3.40.50.850">
    <property type="entry name" value="Isochorismatase-like"/>
    <property type="match status" value="1"/>
</dbReference>
<protein>
    <submittedName>
        <fullName evidence="2">Hydrolase</fullName>
    </submittedName>
</protein>
<reference evidence="2" key="1">
    <citation type="journal article" date="2015" name="Int. J. Syst. Evol. Microbiol.">
        <title>Rhizobium oryzicola sp. nov., potential plant-growth-promoting endophytic bacteria isolated from rice roots.</title>
        <authorList>
            <person name="Zhang X.X."/>
            <person name="Gao J.S."/>
            <person name="Cao Y.H."/>
            <person name="Sheirdil R.A."/>
            <person name="Wang X.C."/>
            <person name="Zhang L."/>
        </authorList>
    </citation>
    <scope>NUCLEOTIDE SEQUENCE</scope>
    <source>
        <strain evidence="2">05753</strain>
    </source>
</reference>
<dbReference type="CDD" id="cd01012">
    <property type="entry name" value="YcaC_related"/>
    <property type="match status" value="1"/>
</dbReference>
<dbReference type="EMBL" id="JAUKWQ010000003">
    <property type="protein sequence ID" value="MDO1583002.1"/>
    <property type="molecule type" value="Genomic_DNA"/>
</dbReference>
<dbReference type="SUPFAM" id="SSF52499">
    <property type="entry name" value="Isochorismatase-like hydrolases"/>
    <property type="match status" value="1"/>
</dbReference>
<comment type="caution">
    <text evidence="2">The sequence shown here is derived from an EMBL/GenBank/DDBJ whole genome shotgun (WGS) entry which is preliminary data.</text>
</comment>
<keyword evidence="3" id="KW-1185">Reference proteome</keyword>
<feature type="domain" description="Isochorismatase-like" evidence="1">
    <location>
        <begin position="12"/>
        <end position="163"/>
    </location>
</feature>
<gene>
    <name evidence="2" type="ORF">Q2T52_13000</name>
</gene>
<dbReference type="InterPro" id="IPR036380">
    <property type="entry name" value="Isochorismatase-like_sf"/>
</dbReference>
<reference evidence="2" key="2">
    <citation type="submission" date="2023-07" db="EMBL/GenBank/DDBJ databases">
        <authorList>
            <person name="Sun H."/>
        </authorList>
    </citation>
    <scope>NUCLEOTIDE SEQUENCE</scope>
    <source>
        <strain evidence="2">05753</strain>
    </source>
</reference>
<evidence type="ECO:0000259" key="1">
    <source>
        <dbReference type="Pfam" id="PF00857"/>
    </source>
</evidence>
<evidence type="ECO:0000313" key="3">
    <source>
        <dbReference type="Proteomes" id="UP001169006"/>
    </source>
</evidence>
<proteinExistence type="predicted"/>